<dbReference type="EMBL" id="CM047750">
    <property type="protein sequence ID" value="KAJ0008044.1"/>
    <property type="molecule type" value="Genomic_DNA"/>
</dbReference>
<protein>
    <submittedName>
        <fullName evidence="1">Uncharacterized protein</fullName>
    </submittedName>
</protein>
<keyword evidence="2" id="KW-1185">Reference proteome</keyword>
<proteinExistence type="predicted"/>
<evidence type="ECO:0000313" key="1">
    <source>
        <dbReference type="EMBL" id="KAJ0008044.1"/>
    </source>
</evidence>
<dbReference type="Proteomes" id="UP001163603">
    <property type="component" value="Chromosome 15"/>
</dbReference>
<comment type="caution">
    <text evidence="1">The sequence shown here is derived from an EMBL/GenBank/DDBJ whole genome shotgun (WGS) entry which is preliminary data.</text>
</comment>
<reference evidence="2" key="1">
    <citation type="journal article" date="2023" name="G3 (Bethesda)">
        <title>Genome assembly and association tests identify interacting loci associated with vigor, precocity, and sex in interspecific pistachio rootstocks.</title>
        <authorList>
            <person name="Palmer W."/>
            <person name="Jacygrad E."/>
            <person name="Sagayaradj S."/>
            <person name="Cavanaugh K."/>
            <person name="Han R."/>
            <person name="Bertier L."/>
            <person name="Beede B."/>
            <person name="Kafkas S."/>
            <person name="Golino D."/>
            <person name="Preece J."/>
            <person name="Michelmore R."/>
        </authorList>
    </citation>
    <scope>NUCLEOTIDE SEQUENCE [LARGE SCALE GENOMIC DNA]</scope>
</reference>
<name>A0ACC0X2G2_9ROSI</name>
<accession>A0ACC0X2G2</accession>
<organism evidence="1 2">
    <name type="scientific">Pistacia integerrima</name>
    <dbReference type="NCBI Taxonomy" id="434235"/>
    <lineage>
        <taxon>Eukaryota</taxon>
        <taxon>Viridiplantae</taxon>
        <taxon>Streptophyta</taxon>
        <taxon>Embryophyta</taxon>
        <taxon>Tracheophyta</taxon>
        <taxon>Spermatophyta</taxon>
        <taxon>Magnoliopsida</taxon>
        <taxon>eudicotyledons</taxon>
        <taxon>Gunneridae</taxon>
        <taxon>Pentapetalae</taxon>
        <taxon>rosids</taxon>
        <taxon>malvids</taxon>
        <taxon>Sapindales</taxon>
        <taxon>Anacardiaceae</taxon>
        <taxon>Pistacia</taxon>
    </lineage>
</organism>
<sequence length="49" mass="5374">MAAPDNIIVGSHVWVEDPVLAWIDGEVTRINGQEVHVNCQNGKKVSALY</sequence>
<evidence type="ECO:0000313" key="2">
    <source>
        <dbReference type="Proteomes" id="UP001163603"/>
    </source>
</evidence>
<gene>
    <name evidence="1" type="ORF">Pint_29016</name>
</gene>